<protein>
    <submittedName>
        <fullName evidence="3">Glucose dehydrogenase</fullName>
    </submittedName>
</protein>
<dbReference type="PANTHER" id="PTHR19328:SF75">
    <property type="entry name" value="ALDOSE SUGAR DEHYDROGENASE YLII"/>
    <property type="match status" value="1"/>
</dbReference>
<evidence type="ECO:0000259" key="2">
    <source>
        <dbReference type="Pfam" id="PF07995"/>
    </source>
</evidence>
<feature type="domain" description="Glucose/Sorbosone dehydrogenase" evidence="2">
    <location>
        <begin position="42"/>
        <end position="369"/>
    </location>
</feature>
<proteinExistence type="predicted"/>
<gene>
    <name evidence="3" type="ORF">ABA45_01435</name>
</gene>
<evidence type="ECO:0000313" key="3">
    <source>
        <dbReference type="EMBL" id="AKO51253.1"/>
    </source>
</evidence>
<dbReference type="InterPro" id="IPR012938">
    <property type="entry name" value="Glc/Sorbosone_DH"/>
</dbReference>
<dbReference type="EMBL" id="CP011494">
    <property type="protein sequence ID" value="AKO51253.1"/>
    <property type="molecule type" value="Genomic_DNA"/>
</dbReference>
<keyword evidence="4" id="KW-1185">Reference proteome</keyword>
<dbReference type="InterPro" id="IPR011042">
    <property type="entry name" value="6-blade_b-propeller_TolB-like"/>
</dbReference>
<name>A0A0H4I0A9_9GAMM</name>
<reference evidence="3 4" key="1">
    <citation type="submission" date="2015-05" db="EMBL/GenBank/DDBJ databases">
        <title>Complete genome of Marinobacter psychrophilus strain 20041T isolated from sea-ice of the Canadian Basin.</title>
        <authorList>
            <person name="Song L."/>
            <person name="Ren L."/>
            <person name="Yu Y."/>
            <person name="Wang X."/>
        </authorList>
    </citation>
    <scope>NUCLEOTIDE SEQUENCE [LARGE SCALE GENOMIC DNA]</scope>
    <source>
        <strain evidence="3 4">20041</strain>
    </source>
</reference>
<organism evidence="3 4">
    <name type="scientific">Marinobacter psychrophilus</name>
    <dbReference type="NCBI Taxonomy" id="330734"/>
    <lineage>
        <taxon>Bacteria</taxon>
        <taxon>Pseudomonadati</taxon>
        <taxon>Pseudomonadota</taxon>
        <taxon>Gammaproteobacteria</taxon>
        <taxon>Pseudomonadales</taxon>
        <taxon>Marinobacteraceae</taxon>
        <taxon>Marinobacter</taxon>
    </lineage>
</organism>
<dbReference type="PATRIC" id="fig|330734.3.peg.314"/>
<dbReference type="PANTHER" id="PTHR19328">
    <property type="entry name" value="HEDGEHOG-INTERACTING PROTEIN"/>
    <property type="match status" value="1"/>
</dbReference>
<dbReference type="SUPFAM" id="SSF50952">
    <property type="entry name" value="Soluble quinoprotein glucose dehydrogenase"/>
    <property type="match status" value="1"/>
</dbReference>
<dbReference type="InterPro" id="IPR011041">
    <property type="entry name" value="Quinoprot_gluc/sorb_DH_b-prop"/>
</dbReference>
<dbReference type="AlphaFoldDB" id="A0A0H4I0A9"/>
<dbReference type="Gene3D" id="2.120.10.30">
    <property type="entry name" value="TolB, C-terminal domain"/>
    <property type="match status" value="1"/>
</dbReference>
<evidence type="ECO:0000256" key="1">
    <source>
        <dbReference type="SAM" id="MobiDB-lite"/>
    </source>
</evidence>
<dbReference type="STRING" id="330734.ABA45_01435"/>
<evidence type="ECO:0000313" key="4">
    <source>
        <dbReference type="Proteomes" id="UP000036406"/>
    </source>
</evidence>
<dbReference type="RefSeq" id="WP_048383877.1">
    <property type="nucleotide sequence ID" value="NZ_CP011494.1"/>
</dbReference>
<accession>A0A0H4I0A9</accession>
<dbReference type="Pfam" id="PF07995">
    <property type="entry name" value="GSDH"/>
    <property type="match status" value="1"/>
</dbReference>
<feature type="region of interest" description="Disordered" evidence="1">
    <location>
        <begin position="174"/>
        <end position="203"/>
    </location>
</feature>
<dbReference type="KEGG" id="mpq:ABA45_01435"/>
<feature type="compositionally biased region" description="Basic and acidic residues" evidence="1">
    <location>
        <begin position="174"/>
        <end position="192"/>
    </location>
</feature>
<dbReference type="Proteomes" id="UP000036406">
    <property type="component" value="Chromosome"/>
</dbReference>
<sequence>MRVLQQAVIGFALLVGFLPLAFSQTFPSDAGPFQLETIAEGLEHPWSLAFLPDGSALVTERPGRLRIIQNSSLATKAIHGVPQVAAAGQGGLFDVILHPDFASNNTLFLSYAHDSSEGMTTRVARAVLDNNELKTLKVIFEALPRSNGTRHFGGRMAFDSSGYLYIAVGDRGEKDRAQDTRDDAGGVHRITIDGEPAPGNPGLGSSAIRDTFYTWGNRNIQGMTVHPQTGEIWTHEHGPRGGDEVNILYAGTNYGWPEITYGIGYSGLPITSDTHKEGMAQPLHYWDPSIAPSGMALYSGELFPQWQGDVFVGALKLRKLVRLGTNENDKVIAEEDLLLDLNERIRDVRFGPDGALWLLSDARQGKLYRMAPTQ</sequence>